<dbReference type="GO" id="GO:0030150">
    <property type="term" value="P:protein import into mitochondrial matrix"/>
    <property type="evidence" value="ECO:0007669"/>
    <property type="project" value="TreeGrafter"/>
</dbReference>
<dbReference type="PROSITE" id="PS01071">
    <property type="entry name" value="GRPE"/>
    <property type="match status" value="1"/>
</dbReference>
<dbReference type="AlphaFoldDB" id="A0A7D9H231"/>
<keyword evidence="10" id="KW-1185">Reference proteome</keyword>
<evidence type="ECO:0000256" key="1">
    <source>
        <dbReference type="ARBA" id="ARBA00004305"/>
    </source>
</evidence>
<comment type="function">
    <text evidence="4">Essential component of the PAM complex, a complex required for the translocation of transit peptide-containing proteins from the inner membrane into the mitochondrial matrix in an ATP-dependent manner.</text>
</comment>
<dbReference type="FunFam" id="2.30.22.10:FF:000002">
    <property type="entry name" value="GrpE protein homolog"/>
    <property type="match status" value="1"/>
</dbReference>
<organism evidence="9 10">
    <name type="scientific">Dekkera bruxellensis</name>
    <name type="common">Brettanomyces custersii</name>
    <dbReference type="NCBI Taxonomy" id="5007"/>
    <lineage>
        <taxon>Eukaryota</taxon>
        <taxon>Fungi</taxon>
        <taxon>Dikarya</taxon>
        <taxon>Ascomycota</taxon>
        <taxon>Saccharomycotina</taxon>
        <taxon>Pichiomycetes</taxon>
        <taxon>Pichiales</taxon>
        <taxon>Pichiaceae</taxon>
        <taxon>Brettanomyces</taxon>
    </lineage>
</organism>
<dbReference type="GO" id="GO:0001405">
    <property type="term" value="C:PAM complex, Tim23 associated import motor"/>
    <property type="evidence" value="ECO:0007669"/>
    <property type="project" value="TreeGrafter"/>
</dbReference>
<dbReference type="GO" id="GO:0042803">
    <property type="term" value="F:protein homodimerization activity"/>
    <property type="evidence" value="ECO:0007669"/>
    <property type="project" value="InterPro"/>
</dbReference>
<reference evidence="9 10" key="1">
    <citation type="submission" date="2019-07" db="EMBL/GenBank/DDBJ databases">
        <authorList>
            <person name="Friedrich A."/>
            <person name="Schacherer J."/>
        </authorList>
    </citation>
    <scope>NUCLEOTIDE SEQUENCE [LARGE SCALE GENOMIC DNA]</scope>
</reference>
<evidence type="ECO:0000256" key="6">
    <source>
        <dbReference type="SAM" id="Coils"/>
    </source>
</evidence>
<comment type="similarity">
    <text evidence="2 5">Belongs to the GrpE family.</text>
</comment>
<evidence type="ECO:0000256" key="5">
    <source>
        <dbReference type="RuleBase" id="RU004478"/>
    </source>
</evidence>
<protein>
    <recommendedName>
        <fullName evidence="4">GrpE protein homolog</fullName>
    </recommendedName>
</protein>
<accession>A0A7D9H231</accession>
<dbReference type="InterPro" id="IPR013805">
    <property type="entry name" value="GrpE_CC"/>
</dbReference>
<evidence type="ECO:0000313" key="9">
    <source>
        <dbReference type="EMBL" id="VUG19600.1"/>
    </source>
</evidence>
<dbReference type="EMBL" id="JABCYN010000025">
    <property type="protein sequence ID" value="KAF6011050.1"/>
    <property type="molecule type" value="Genomic_DNA"/>
</dbReference>
<dbReference type="Proteomes" id="UP000568158">
    <property type="component" value="Unassembled WGS sequence"/>
</dbReference>
<keyword evidence="4" id="KW-0496">Mitochondrion</keyword>
<feature type="compositionally biased region" description="Polar residues" evidence="7">
    <location>
        <begin position="40"/>
        <end position="55"/>
    </location>
</feature>
<keyword evidence="3 4" id="KW-0143">Chaperone</keyword>
<evidence type="ECO:0000313" key="11">
    <source>
        <dbReference type="Proteomes" id="UP000568158"/>
    </source>
</evidence>
<dbReference type="Proteomes" id="UP000478008">
    <property type="component" value="Unassembled WGS sequence"/>
</dbReference>
<dbReference type="Gene3D" id="3.90.20.20">
    <property type="match status" value="1"/>
</dbReference>
<dbReference type="EMBL" id="CABFWN010000005">
    <property type="protein sequence ID" value="VUG19600.1"/>
    <property type="molecule type" value="Genomic_DNA"/>
</dbReference>
<dbReference type="GO" id="GO:0006457">
    <property type="term" value="P:protein folding"/>
    <property type="evidence" value="ECO:0007669"/>
    <property type="project" value="InterPro"/>
</dbReference>
<dbReference type="CDD" id="cd00446">
    <property type="entry name" value="GrpE"/>
    <property type="match status" value="1"/>
</dbReference>
<name>A0A7D9H231_DEKBR</name>
<dbReference type="PANTHER" id="PTHR21237">
    <property type="entry name" value="GRPE PROTEIN"/>
    <property type="match status" value="1"/>
</dbReference>
<gene>
    <name evidence="9" type="primary">MGE1</name>
    <name evidence="9" type="ORF">DEBR0S5_06942G</name>
    <name evidence="8" type="ORF">HII12_002643</name>
</gene>
<evidence type="ECO:0000256" key="7">
    <source>
        <dbReference type="SAM" id="MobiDB-lite"/>
    </source>
</evidence>
<dbReference type="GO" id="GO:0000774">
    <property type="term" value="F:adenyl-nucleotide exchange factor activity"/>
    <property type="evidence" value="ECO:0007669"/>
    <property type="project" value="InterPro"/>
</dbReference>
<feature type="coiled-coil region" evidence="6">
    <location>
        <begin position="96"/>
        <end position="123"/>
    </location>
</feature>
<dbReference type="HAMAP" id="MF_01151">
    <property type="entry name" value="GrpE"/>
    <property type="match status" value="1"/>
</dbReference>
<evidence type="ECO:0000256" key="4">
    <source>
        <dbReference type="RuleBase" id="RU000640"/>
    </source>
</evidence>
<evidence type="ECO:0000256" key="2">
    <source>
        <dbReference type="ARBA" id="ARBA00009054"/>
    </source>
</evidence>
<dbReference type="InterPro" id="IPR000740">
    <property type="entry name" value="GrpE"/>
</dbReference>
<dbReference type="GO" id="GO:0051082">
    <property type="term" value="F:unfolded protein binding"/>
    <property type="evidence" value="ECO:0007669"/>
    <property type="project" value="TreeGrafter"/>
</dbReference>
<evidence type="ECO:0000256" key="3">
    <source>
        <dbReference type="ARBA" id="ARBA00023186"/>
    </source>
</evidence>
<evidence type="ECO:0000313" key="10">
    <source>
        <dbReference type="Proteomes" id="UP000478008"/>
    </source>
</evidence>
<feature type="compositionally biased region" description="Basic and acidic residues" evidence="7">
    <location>
        <begin position="56"/>
        <end position="88"/>
    </location>
</feature>
<evidence type="ECO:0000313" key="8">
    <source>
        <dbReference type="EMBL" id="KAF6011050.1"/>
    </source>
</evidence>
<dbReference type="SUPFAM" id="SSF51064">
    <property type="entry name" value="Head domain of nucleotide exchange factor GrpE"/>
    <property type="match status" value="1"/>
</dbReference>
<dbReference type="GO" id="GO:0051087">
    <property type="term" value="F:protein-folding chaperone binding"/>
    <property type="evidence" value="ECO:0007669"/>
    <property type="project" value="InterPro"/>
</dbReference>
<dbReference type="Gene3D" id="2.30.22.10">
    <property type="entry name" value="Head domain of nucleotide exchange factor GrpE"/>
    <property type="match status" value="1"/>
</dbReference>
<reference evidence="8 11" key="2">
    <citation type="journal article" date="2020" name="Appl. Microbiol. Biotechnol.">
        <title>Targeted gene deletion in Brettanomyces bruxellensis with an expression-free CRISPR-Cas9 system.</title>
        <authorList>
            <person name="Varela C."/>
            <person name="Bartel C."/>
            <person name="Onetto C."/>
            <person name="Borneman A."/>
        </authorList>
    </citation>
    <scope>NUCLEOTIDE SEQUENCE [LARGE SCALE GENOMIC DNA]</scope>
    <source>
        <strain evidence="8 11">AWRI1613</strain>
    </source>
</reference>
<keyword evidence="6" id="KW-0175">Coiled coil</keyword>
<sequence>MQKSLTRLVQLGLASRRASQRRVATPSSVLGLSQFTRSQFGSRGFSWNTSKQYSTSKDDAEKKPEEKSQEKGRQEPKKNAEKDSEKGLNPDVAALLEKTKADLDSIQKQNSQLKDRYMRAIADFRNLQGTTQREMQKAKDFALQKFSKDLIETLDNFDHAIDAVKTEDLGSNAGLSTFYDGVKMTKNVFEKTLQKHGIKKIDPLDKEFDPNLHEAVFQLEMPNKEPGTVFSVQQPGYELNGRVLRAAKVGVAKTPEGKEEKK</sequence>
<feature type="region of interest" description="Disordered" evidence="7">
    <location>
        <begin position="40"/>
        <end position="89"/>
    </location>
</feature>
<dbReference type="Pfam" id="PF01025">
    <property type="entry name" value="GrpE"/>
    <property type="match status" value="1"/>
</dbReference>
<dbReference type="PANTHER" id="PTHR21237:SF23">
    <property type="entry name" value="GRPE PROTEIN HOMOLOG, MITOCHONDRIAL"/>
    <property type="match status" value="1"/>
</dbReference>
<proteinExistence type="inferred from homology"/>
<dbReference type="PRINTS" id="PR00773">
    <property type="entry name" value="GRPEPROTEIN"/>
</dbReference>
<dbReference type="InterPro" id="IPR009012">
    <property type="entry name" value="GrpE_head"/>
</dbReference>
<feature type="region of interest" description="Disordered" evidence="7">
    <location>
        <begin position="14"/>
        <end position="33"/>
    </location>
</feature>
<comment type="subcellular location">
    <subcellularLocation>
        <location evidence="1 4">Mitochondrion matrix</location>
    </subcellularLocation>
</comment>
<dbReference type="SUPFAM" id="SSF58014">
    <property type="entry name" value="Coiled-coil domain of nucleotide exchange factor GrpE"/>
    <property type="match status" value="1"/>
</dbReference>